<evidence type="ECO:0000313" key="11">
    <source>
        <dbReference type="RefSeq" id="XP_013773601.1"/>
    </source>
</evidence>
<dbReference type="EC" id="2.5.1.61" evidence="4"/>
<keyword evidence="5" id="KW-0808">Transferase</keyword>
<dbReference type="PANTHER" id="PTHR11557:SF0">
    <property type="entry name" value="PORPHOBILINOGEN DEAMINASE"/>
    <property type="match status" value="1"/>
</dbReference>
<dbReference type="InterPro" id="IPR022417">
    <property type="entry name" value="Porphobilin_deaminase_N"/>
</dbReference>
<name>A0ABM1B2R1_LIMPO</name>
<dbReference type="NCBIfam" id="TIGR00212">
    <property type="entry name" value="hemC"/>
    <property type="match status" value="1"/>
</dbReference>
<dbReference type="Pfam" id="PF03900">
    <property type="entry name" value="Porphobil_deamC"/>
    <property type="match status" value="1"/>
</dbReference>
<accession>A0ABM1B2R1</accession>
<dbReference type="Proteomes" id="UP000694941">
    <property type="component" value="Unplaced"/>
</dbReference>
<organism evidence="10 11">
    <name type="scientific">Limulus polyphemus</name>
    <name type="common">Atlantic horseshoe crab</name>
    <dbReference type="NCBI Taxonomy" id="6850"/>
    <lineage>
        <taxon>Eukaryota</taxon>
        <taxon>Metazoa</taxon>
        <taxon>Ecdysozoa</taxon>
        <taxon>Arthropoda</taxon>
        <taxon>Chelicerata</taxon>
        <taxon>Merostomata</taxon>
        <taxon>Xiphosura</taxon>
        <taxon>Limulidae</taxon>
        <taxon>Limulus</taxon>
    </lineage>
</organism>
<dbReference type="Gene3D" id="3.30.160.40">
    <property type="entry name" value="Porphobilinogen deaminase, C-terminal domain"/>
    <property type="match status" value="1"/>
</dbReference>
<reference evidence="11" key="1">
    <citation type="submission" date="2025-08" db="UniProtKB">
        <authorList>
            <consortium name="RefSeq"/>
        </authorList>
    </citation>
    <scope>IDENTIFICATION</scope>
    <source>
        <tissue evidence="11">Muscle</tissue>
    </source>
</reference>
<evidence type="ECO:0000256" key="5">
    <source>
        <dbReference type="ARBA" id="ARBA00022679"/>
    </source>
</evidence>
<sequence length="315" mass="35030">MRDSYFPQNVRKSPYISYDNLTMNTPPTSVVKIPQVVYCIICNNCDQTSVGEPSLSLAEQIREDPSDAVVLHLNNQNKTLASLQPESVIGTSSLRRIAQLRRRYPHLLFQNIRGNLNTRLRKLDENNTYSALILANAGLQRMGWKNRISATLPPEDCMHAVGQGALAVEIRANDRDILDILAPLTDKDTVLQCIAERSFLKKLEGGCSVPVGVYSSFKKGKLFLQGGVFSLDGAKAVIHCLETDICIQEKENEPSDSQEKEELKEFCGVVVSHLNQQLLNKAFKLGLDLANYLLEKGAKEILDEARKANEASDTL</sequence>
<evidence type="ECO:0000259" key="9">
    <source>
        <dbReference type="Pfam" id="PF03900"/>
    </source>
</evidence>
<feature type="domain" description="Porphobilinogen deaminase N-terminal" evidence="8">
    <location>
        <begin position="61"/>
        <end position="178"/>
    </location>
</feature>
<keyword evidence="10" id="KW-1185">Reference proteome</keyword>
<dbReference type="InterPro" id="IPR022418">
    <property type="entry name" value="Porphobilinogen_deaminase_C"/>
</dbReference>
<dbReference type="SUPFAM" id="SSF53850">
    <property type="entry name" value="Periplasmic binding protein-like II"/>
    <property type="match status" value="1"/>
</dbReference>
<evidence type="ECO:0000259" key="8">
    <source>
        <dbReference type="Pfam" id="PF01379"/>
    </source>
</evidence>
<dbReference type="RefSeq" id="XP_013773601.1">
    <property type="nucleotide sequence ID" value="XM_013918147.2"/>
</dbReference>
<dbReference type="GeneID" id="106458624"/>
<dbReference type="InterPro" id="IPR000860">
    <property type="entry name" value="HemC"/>
</dbReference>
<proteinExistence type="inferred from homology"/>
<dbReference type="Gene3D" id="3.40.190.10">
    <property type="entry name" value="Periplasmic binding protein-like II"/>
    <property type="match status" value="1"/>
</dbReference>
<comment type="pathway">
    <text evidence="2">Porphyrin-containing compound metabolism; protoporphyrin-IX biosynthesis; coproporphyrinogen-III from 5-aminolevulinate: step 2/4.</text>
</comment>
<dbReference type="SUPFAM" id="SSF54782">
    <property type="entry name" value="Porphobilinogen deaminase (hydroxymethylbilane synthase), C-terminal domain"/>
    <property type="match status" value="1"/>
</dbReference>
<dbReference type="PANTHER" id="PTHR11557">
    <property type="entry name" value="PORPHOBILINOGEN DEAMINASE"/>
    <property type="match status" value="1"/>
</dbReference>
<keyword evidence="6" id="KW-0627">Porphyrin biosynthesis</keyword>
<gene>
    <name evidence="11" type="primary">LOC106458624</name>
</gene>
<dbReference type="InterPro" id="IPR036803">
    <property type="entry name" value="Porphobilinogen_deaminase_C_sf"/>
</dbReference>
<dbReference type="PROSITE" id="PS00533">
    <property type="entry name" value="PORPHOBILINOGEN_DEAM"/>
    <property type="match status" value="1"/>
</dbReference>
<evidence type="ECO:0000256" key="4">
    <source>
        <dbReference type="ARBA" id="ARBA00012655"/>
    </source>
</evidence>
<evidence type="ECO:0000256" key="1">
    <source>
        <dbReference type="ARBA" id="ARBA00001916"/>
    </source>
</evidence>
<dbReference type="Pfam" id="PF01379">
    <property type="entry name" value="Porphobil_deam"/>
    <property type="match status" value="1"/>
</dbReference>
<evidence type="ECO:0000256" key="6">
    <source>
        <dbReference type="ARBA" id="ARBA00023244"/>
    </source>
</evidence>
<evidence type="ECO:0000313" key="10">
    <source>
        <dbReference type="Proteomes" id="UP000694941"/>
    </source>
</evidence>
<dbReference type="InterPro" id="IPR022419">
    <property type="entry name" value="Porphobilin_deaminase_cofac_BS"/>
</dbReference>
<evidence type="ECO:0000256" key="7">
    <source>
        <dbReference type="ARBA" id="ARBA00033064"/>
    </source>
</evidence>
<evidence type="ECO:0000256" key="2">
    <source>
        <dbReference type="ARBA" id="ARBA00004735"/>
    </source>
</evidence>
<comment type="similarity">
    <text evidence="3">Belongs to the HMBS family.</text>
</comment>
<dbReference type="PRINTS" id="PR00151">
    <property type="entry name" value="PORPHBDMNASE"/>
</dbReference>
<comment type="cofactor">
    <cofactor evidence="1">
        <name>dipyrromethane</name>
        <dbReference type="ChEBI" id="CHEBI:60342"/>
    </cofactor>
</comment>
<protein>
    <recommendedName>
        <fullName evidence="4">hydroxymethylbilane synthase</fullName>
        <ecNumber evidence="4">2.5.1.61</ecNumber>
    </recommendedName>
    <alternativeName>
        <fullName evidence="7">Hydroxymethylbilane synthase</fullName>
    </alternativeName>
</protein>
<evidence type="ECO:0000256" key="3">
    <source>
        <dbReference type="ARBA" id="ARBA00005638"/>
    </source>
</evidence>
<feature type="domain" description="Porphobilinogen deaminase C-terminal" evidence="9">
    <location>
        <begin position="191"/>
        <end position="245"/>
    </location>
</feature>